<organism evidence="2 3">
    <name type="scientific">Dreissena polymorpha</name>
    <name type="common">Zebra mussel</name>
    <name type="synonym">Mytilus polymorpha</name>
    <dbReference type="NCBI Taxonomy" id="45954"/>
    <lineage>
        <taxon>Eukaryota</taxon>
        <taxon>Metazoa</taxon>
        <taxon>Spiralia</taxon>
        <taxon>Lophotrochozoa</taxon>
        <taxon>Mollusca</taxon>
        <taxon>Bivalvia</taxon>
        <taxon>Autobranchia</taxon>
        <taxon>Heteroconchia</taxon>
        <taxon>Euheterodonta</taxon>
        <taxon>Imparidentia</taxon>
        <taxon>Neoheterodontei</taxon>
        <taxon>Myida</taxon>
        <taxon>Dreissenoidea</taxon>
        <taxon>Dreissenidae</taxon>
        <taxon>Dreissena</taxon>
    </lineage>
</organism>
<dbReference type="Proteomes" id="UP000828390">
    <property type="component" value="Unassembled WGS sequence"/>
</dbReference>
<protein>
    <submittedName>
        <fullName evidence="2">Uncharacterized protein</fullName>
    </submittedName>
</protein>
<evidence type="ECO:0000256" key="1">
    <source>
        <dbReference type="SAM" id="MobiDB-lite"/>
    </source>
</evidence>
<gene>
    <name evidence="2" type="ORF">DPMN_081397</name>
</gene>
<accession>A0A9D3Y4Z7</accession>
<proteinExistence type="predicted"/>
<sequence length="157" mass="17171">MVPPLDVLASPAKIGIPSDRTSSNRNSNATPQMDENILHELLPESDRADPLFQGIDEVPRKRARVEGSSSDETSREDPSNVVTIAIGEASQIILTALGKSIETSERTNGLLSNLVTIMNVLQNDVGRFERKVTSLDRKVEIPSPRAPMLKRGENSKK</sequence>
<name>A0A9D3Y4Z7_DREPO</name>
<evidence type="ECO:0000313" key="3">
    <source>
        <dbReference type="Proteomes" id="UP000828390"/>
    </source>
</evidence>
<evidence type="ECO:0000313" key="2">
    <source>
        <dbReference type="EMBL" id="KAH3693958.1"/>
    </source>
</evidence>
<reference evidence="2" key="2">
    <citation type="submission" date="2020-11" db="EMBL/GenBank/DDBJ databases">
        <authorList>
            <person name="McCartney M.A."/>
            <person name="Auch B."/>
            <person name="Kono T."/>
            <person name="Mallez S."/>
            <person name="Becker A."/>
            <person name="Gohl D.M."/>
            <person name="Silverstein K.A.T."/>
            <person name="Koren S."/>
            <person name="Bechman K.B."/>
            <person name="Herman A."/>
            <person name="Abrahante J.E."/>
            <person name="Garbe J."/>
        </authorList>
    </citation>
    <scope>NUCLEOTIDE SEQUENCE</scope>
    <source>
        <strain evidence="2">Duluth1</strain>
        <tissue evidence="2">Whole animal</tissue>
    </source>
</reference>
<feature type="compositionally biased region" description="Polar residues" evidence="1">
    <location>
        <begin position="19"/>
        <end position="33"/>
    </location>
</feature>
<comment type="caution">
    <text evidence="2">The sequence shown here is derived from an EMBL/GenBank/DDBJ whole genome shotgun (WGS) entry which is preliminary data.</text>
</comment>
<reference evidence="2" key="1">
    <citation type="journal article" date="2019" name="bioRxiv">
        <title>The Genome of the Zebra Mussel, Dreissena polymorpha: A Resource for Invasive Species Research.</title>
        <authorList>
            <person name="McCartney M.A."/>
            <person name="Auch B."/>
            <person name="Kono T."/>
            <person name="Mallez S."/>
            <person name="Zhang Y."/>
            <person name="Obille A."/>
            <person name="Becker A."/>
            <person name="Abrahante J.E."/>
            <person name="Garbe J."/>
            <person name="Badalamenti J.P."/>
            <person name="Herman A."/>
            <person name="Mangelson H."/>
            <person name="Liachko I."/>
            <person name="Sullivan S."/>
            <person name="Sone E.D."/>
            <person name="Koren S."/>
            <person name="Silverstein K.A.T."/>
            <person name="Beckman K.B."/>
            <person name="Gohl D.M."/>
        </authorList>
    </citation>
    <scope>NUCLEOTIDE SEQUENCE</scope>
    <source>
        <strain evidence="2">Duluth1</strain>
        <tissue evidence="2">Whole animal</tissue>
    </source>
</reference>
<dbReference type="AlphaFoldDB" id="A0A9D3Y4Z7"/>
<keyword evidence="3" id="KW-1185">Reference proteome</keyword>
<dbReference type="EMBL" id="JAIWYP010000016">
    <property type="protein sequence ID" value="KAH3693958.1"/>
    <property type="molecule type" value="Genomic_DNA"/>
</dbReference>
<feature type="region of interest" description="Disordered" evidence="1">
    <location>
        <begin position="46"/>
        <end position="80"/>
    </location>
</feature>
<feature type="region of interest" description="Disordered" evidence="1">
    <location>
        <begin position="1"/>
        <end position="33"/>
    </location>
</feature>